<protein>
    <submittedName>
        <fullName evidence="2">AbrB/MazE/SpoVT family DNA-binding domain-containing protein</fullName>
    </submittedName>
</protein>
<accession>A0ABW3NAP0</accession>
<proteinExistence type="predicted"/>
<sequence length="105" mass="12308">MVKTLQKEETMKPEKLTLKKRGQITIPKSIRDSLDLHEDDQLEAVIEDGKIVIQPVITIAKDQTWFWSPEWQQEEREADEDIKHGRVKTFDNADDAIAYLRDDED</sequence>
<dbReference type="SMART" id="SM00966">
    <property type="entry name" value="SpoVT_AbrB"/>
    <property type="match status" value="1"/>
</dbReference>
<dbReference type="InterPro" id="IPR007159">
    <property type="entry name" value="SpoVT-AbrB_dom"/>
</dbReference>
<gene>
    <name evidence="2" type="ORF">ACFQ19_01805</name>
</gene>
<evidence type="ECO:0000259" key="1">
    <source>
        <dbReference type="SMART" id="SM00966"/>
    </source>
</evidence>
<keyword evidence="3" id="KW-1185">Reference proteome</keyword>
<dbReference type="SUPFAM" id="SSF89447">
    <property type="entry name" value="AbrB/MazE/MraZ-like"/>
    <property type="match status" value="1"/>
</dbReference>
<dbReference type="NCBIfam" id="TIGR01439">
    <property type="entry name" value="lp_hng_hel_AbrB"/>
    <property type="match status" value="1"/>
</dbReference>
<dbReference type="Proteomes" id="UP001597041">
    <property type="component" value="Unassembled WGS sequence"/>
</dbReference>
<dbReference type="Gene3D" id="2.10.260.10">
    <property type="match status" value="1"/>
</dbReference>
<keyword evidence="2" id="KW-0238">DNA-binding</keyword>
<organism evidence="2 3">
    <name type="scientific">Oceanobacillus locisalsi</name>
    <dbReference type="NCBI Taxonomy" id="546107"/>
    <lineage>
        <taxon>Bacteria</taxon>
        <taxon>Bacillati</taxon>
        <taxon>Bacillota</taxon>
        <taxon>Bacilli</taxon>
        <taxon>Bacillales</taxon>
        <taxon>Bacillaceae</taxon>
        <taxon>Oceanobacillus</taxon>
    </lineage>
</organism>
<dbReference type="GO" id="GO:0003677">
    <property type="term" value="F:DNA binding"/>
    <property type="evidence" value="ECO:0007669"/>
    <property type="project" value="UniProtKB-KW"/>
</dbReference>
<dbReference type="RefSeq" id="WP_379590214.1">
    <property type="nucleotide sequence ID" value="NZ_JBHTKK010000001.1"/>
</dbReference>
<evidence type="ECO:0000313" key="2">
    <source>
        <dbReference type="EMBL" id="MFD1064749.1"/>
    </source>
</evidence>
<evidence type="ECO:0000313" key="3">
    <source>
        <dbReference type="Proteomes" id="UP001597041"/>
    </source>
</evidence>
<dbReference type="Pfam" id="PF04014">
    <property type="entry name" value="MazE_antitoxin"/>
    <property type="match status" value="1"/>
</dbReference>
<reference evidence="3" key="1">
    <citation type="journal article" date="2019" name="Int. J. Syst. Evol. Microbiol.">
        <title>The Global Catalogue of Microorganisms (GCM) 10K type strain sequencing project: providing services to taxonomists for standard genome sequencing and annotation.</title>
        <authorList>
            <consortium name="The Broad Institute Genomics Platform"/>
            <consortium name="The Broad Institute Genome Sequencing Center for Infectious Disease"/>
            <person name="Wu L."/>
            <person name="Ma J."/>
        </authorList>
    </citation>
    <scope>NUCLEOTIDE SEQUENCE [LARGE SCALE GENOMIC DNA]</scope>
    <source>
        <strain evidence="3">CCUG 56608</strain>
    </source>
</reference>
<feature type="domain" description="SpoVT-AbrB" evidence="1">
    <location>
        <begin position="16"/>
        <end position="61"/>
    </location>
</feature>
<comment type="caution">
    <text evidence="2">The sequence shown here is derived from an EMBL/GenBank/DDBJ whole genome shotgun (WGS) entry which is preliminary data.</text>
</comment>
<dbReference type="InterPro" id="IPR037914">
    <property type="entry name" value="SpoVT-AbrB_sf"/>
</dbReference>
<name>A0ABW3NAP0_9BACI</name>
<dbReference type="EMBL" id="JBHTKK010000001">
    <property type="protein sequence ID" value="MFD1064749.1"/>
    <property type="molecule type" value="Genomic_DNA"/>
</dbReference>